<comment type="subcellular location">
    <subcellularLocation>
        <location evidence="1">Nucleus</location>
    </subcellularLocation>
</comment>
<comment type="caution">
    <text evidence="5">The sequence shown here is derived from an EMBL/GenBank/DDBJ whole genome shotgun (WGS) entry which is preliminary data.</text>
</comment>
<evidence type="ECO:0000256" key="1">
    <source>
        <dbReference type="ARBA" id="ARBA00004123"/>
    </source>
</evidence>
<accession>A0A1U7LWR4</accession>
<dbReference type="AlphaFoldDB" id="A0A1U7LWR4"/>
<proteinExistence type="inferred from homology"/>
<dbReference type="InterPro" id="IPR005343">
    <property type="entry name" value="Noc2"/>
</dbReference>
<feature type="compositionally biased region" description="Basic and acidic residues" evidence="4">
    <location>
        <begin position="71"/>
        <end position="81"/>
    </location>
</feature>
<feature type="compositionally biased region" description="Basic residues" evidence="4">
    <location>
        <begin position="24"/>
        <end position="37"/>
    </location>
</feature>
<feature type="compositionally biased region" description="Acidic residues" evidence="4">
    <location>
        <begin position="101"/>
        <end position="121"/>
    </location>
</feature>
<dbReference type="OrthoDB" id="10266662at2759"/>
<feature type="compositionally biased region" description="Basic and acidic residues" evidence="4">
    <location>
        <begin position="122"/>
        <end position="132"/>
    </location>
</feature>
<organism evidence="5 6">
    <name type="scientific">Neolecta irregularis (strain DAH-3)</name>
    <dbReference type="NCBI Taxonomy" id="1198029"/>
    <lineage>
        <taxon>Eukaryota</taxon>
        <taxon>Fungi</taxon>
        <taxon>Dikarya</taxon>
        <taxon>Ascomycota</taxon>
        <taxon>Taphrinomycotina</taxon>
        <taxon>Neolectales</taxon>
        <taxon>Neolectaceae</taxon>
        <taxon>Neolecta</taxon>
    </lineage>
</organism>
<dbReference type="OMA" id="GCLRYYL"/>
<dbReference type="GO" id="GO:0042273">
    <property type="term" value="P:ribosomal large subunit biogenesis"/>
    <property type="evidence" value="ECO:0007669"/>
    <property type="project" value="EnsemblFungi"/>
</dbReference>
<sequence>MGRPAKATKKFQKNKLPKALERRKAIKKTKQTHRAHDKKSTRSIKVDEQPVKANPVQGTTLESDDEIENLAQDHKQQLGRLQKKDPEFYQFLKDNEEDLLNFGNNEDEEDPEVEIGDSSEDEPLHHKAKPDNTKISQELLSLEQIERWRSLLVKDHSIKTMKKVAVAFKAAVHLNETEENIHKYQIDDPEGATILISYQADSVVFNQILMLSLVQIPESVIHHLPPSQKTGRVPTDSAKFKALSPVLKSHFSSILHLLPTLTDPITIKLVLSESEKLVPYMLSFRKFLRTFVKTILDLWSTSPHDSVRISSFLVTRKLSSVGDSGVRDSCMKLSYTALVKQSKHTTVHSLPQITLTKNSASELFGIDQSSAYTVAFGYIRQLAIHLRGSIHNKTKESHKAVYNWQYVHSLDFWSTVLSMHCEREQKAGRESLLKPLIYPLVQITLGAIRLRPTPQFFPLQFHLIRLLLRISKATGTYIPLTPHLFEIINSSEIRKKAKPSTQKPLDFEIAVRAPNAYLCGRVYQDGLVDQVIELFGEFYYLLSKSIAFPELVIPTIVQLKRYVKKSKNVKLNKFLLTIVEKLELHSTYIEGKRSKVEFSPEKVSEVERFLEGVDIDKLPLGKWVAVQREIKEEKRRLLREALKDEHDSNHDQVETEDETDLDEEHDDDDEEDNN</sequence>
<dbReference type="GO" id="GO:0005654">
    <property type="term" value="C:nucleoplasm"/>
    <property type="evidence" value="ECO:0007669"/>
    <property type="project" value="EnsemblFungi"/>
</dbReference>
<evidence type="ECO:0000256" key="4">
    <source>
        <dbReference type="SAM" id="MobiDB-lite"/>
    </source>
</evidence>
<feature type="region of interest" description="Disordered" evidence="4">
    <location>
        <begin position="101"/>
        <end position="132"/>
    </location>
</feature>
<feature type="compositionally biased region" description="Basic and acidic residues" evidence="4">
    <location>
        <begin position="38"/>
        <end position="50"/>
    </location>
</feature>
<protein>
    <submittedName>
        <fullName evidence="5">Putative NOC2 family protein</fullName>
    </submittedName>
</protein>
<name>A0A1U7LWR4_NEOID</name>
<feature type="region of interest" description="Disordered" evidence="4">
    <location>
        <begin position="641"/>
        <end position="674"/>
    </location>
</feature>
<evidence type="ECO:0000313" key="6">
    <source>
        <dbReference type="Proteomes" id="UP000186594"/>
    </source>
</evidence>
<evidence type="ECO:0000256" key="3">
    <source>
        <dbReference type="ARBA" id="ARBA00023242"/>
    </source>
</evidence>
<gene>
    <name evidence="5" type="ORF">NEOLI_000416</name>
</gene>
<dbReference type="PANTHER" id="PTHR12687:SF4">
    <property type="entry name" value="NUCLEOLAR COMPLEX PROTEIN 2 HOMOLOG"/>
    <property type="match status" value="1"/>
</dbReference>
<dbReference type="Proteomes" id="UP000186594">
    <property type="component" value="Unassembled WGS sequence"/>
</dbReference>
<reference evidence="5 6" key="1">
    <citation type="submission" date="2016-04" db="EMBL/GenBank/DDBJ databases">
        <title>Evolutionary innovation and constraint leading to complex multicellularity in the Ascomycota.</title>
        <authorList>
            <person name="Cisse O."/>
            <person name="Nguyen A."/>
            <person name="Hewitt D.A."/>
            <person name="Jedd G."/>
            <person name="Stajich J.E."/>
        </authorList>
    </citation>
    <scope>NUCLEOTIDE SEQUENCE [LARGE SCALE GENOMIC DNA]</scope>
    <source>
        <strain evidence="5 6">DAH-3</strain>
    </source>
</reference>
<evidence type="ECO:0000256" key="2">
    <source>
        <dbReference type="ARBA" id="ARBA00005907"/>
    </source>
</evidence>
<keyword evidence="6" id="KW-1185">Reference proteome</keyword>
<feature type="region of interest" description="Disordered" evidence="4">
    <location>
        <begin position="1"/>
        <end position="81"/>
    </location>
</feature>
<dbReference type="GO" id="GO:0030691">
    <property type="term" value="C:Noc2p-Noc3p complex"/>
    <property type="evidence" value="ECO:0007669"/>
    <property type="project" value="EnsemblFungi"/>
</dbReference>
<dbReference type="PANTHER" id="PTHR12687">
    <property type="entry name" value="NUCLEOLAR COMPLEX 2 AND RAD4-RELATED"/>
    <property type="match status" value="1"/>
</dbReference>
<dbReference type="GO" id="GO:0030690">
    <property type="term" value="C:Noc1p-Noc2p complex"/>
    <property type="evidence" value="ECO:0007669"/>
    <property type="project" value="EnsemblFungi"/>
</dbReference>
<dbReference type="Pfam" id="PF03715">
    <property type="entry name" value="Noc2"/>
    <property type="match status" value="1"/>
</dbReference>
<feature type="compositionally biased region" description="Basic and acidic residues" evidence="4">
    <location>
        <begin position="641"/>
        <end position="653"/>
    </location>
</feature>
<dbReference type="STRING" id="1198029.A0A1U7LWR4"/>
<feature type="compositionally biased region" description="Basic residues" evidence="4">
    <location>
        <begin position="1"/>
        <end position="16"/>
    </location>
</feature>
<dbReference type="GO" id="GO:0005730">
    <property type="term" value="C:nucleolus"/>
    <property type="evidence" value="ECO:0007669"/>
    <property type="project" value="EnsemblFungi"/>
</dbReference>
<dbReference type="EMBL" id="LXFE01000119">
    <property type="protein sequence ID" value="OLL27120.1"/>
    <property type="molecule type" value="Genomic_DNA"/>
</dbReference>
<keyword evidence="3" id="KW-0539">Nucleus</keyword>
<comment type="similarity">
    <text evidence="2">Belongs to the NOC2 family.</text>
</comment>
<evidence type="ECO:0000313" key="5">
    <source>
        <dbReference type="EMBL" id="OLL27120.1"/>
    </source>
</evidence>
<feature type="compositionally biased region" description="Acidic residues" evidence="4">
    <location>
        <begin position="654"/>
        <end position="674"/>
    </location>
</feature>